<evidence type="ECO:0000313" key="2">
    <source>
        <dbReference type="EMBL" id="MBF8186918.1"/>
    </source>
</evidence>
<dbReference type="Gene3D" id="3.40.50.1820">
    <property type="entry name" value="alpha/beta hydrolase"/>
    <property type="match status" value="1"/>
</dbReference>
<dbReference type="AlphaFoldDB" id="A0A931AAA1"/>
<feature type="domain" description="AB hydrolase-1" evidence="1">
    <location>
        <begin position="19"/>
        <end position="249"/>
    </location>
</feature>
<proteinExistence type="predicted"/>
<dbReference type="Pfam" id="PF12697">
    <property type="entry name" value="Abhydrolase_6"/>
    <property type="match status" value="1"/>
</dbReference>
<protein>
    <submittedName>
        <fullName evidence="2">Alpha/beta hydrolase</fullName>
    </submittedName>
</protein>
<dbReference type="SUPFAM" id="SSF53474">
    <property type="entry name" value="alpha/beta-Hydrolases"/>
    <property type="match status" value="1"/>
</dbReference>
<dbReference type="EMBL" id="JADOGI010000035">
    <property type="protein sequence ID" value="MBF8186918.1"/>
    <property type="molecule type" value="Genomic_DNA"/>
</dbReference>
<dbReference type="Proteomes" id="UP000605361">
    <property type="component" value="Unassembled WGS sequence"/>
</dbReference>
<organism evidence="2 3">
    <name type="scientific">Nonomuraea cypriaca</name>
    <dbReference type="NCBI Taxonomy" id="1187855"/>
    <lineage>
        <taxon>Bacteria</taxon>
        <taxon>Bacillati</taxon>
        <taxon>Actinomycetota</taxon>
        <taxon>Actinomycetes</taxon>
        <taxon>Streptosporangiales</taxon>
        <taxon>Streptosporangiaceae</taxon>
        <taxon>Nonomuraea</taxon>
    </lineage>
</organism>
<comment type="caution">
    <text evidence="2">The sequence shown here is derived from an EMBL/GenBank/DDBJ whole genome shotgun (WGS) entry which is preliminary data.</text>
</comment>
<dbReference type="InterPro" id="IPR000073">
    <property type="entry name" value="AB_hydrolase_1"/>
</dbReference>
<keyword evidence="2" id="KW-0378">Hydrolase</keyword>
<reference evidence="2" key="1">
    <citation type="submission" date="2020-11" db="EMBL/GenBank/DDBJ databases">
        <title>Whole-genome analyses of Nonomuraea sp. K274.</title>
        <authorList>
            <person name="Veyisoglu A."/>
        </authorList>
    </citation>
    <scope>NUCLEOTIDE SEQUENCE</scope>
    <source>
        <strain evidence="2">K274</strain>
    </source>
</reference>
<dbReference type="PRINTS" id="PR00111">
    <property type="entry name" value="ABHYDROLASE"/>
</dbReference>
<accession>A0A931AAA1</accession>
<evidence type="ECO:0000259" key="1">
    <source>
        <dbReference type="Pfam" id="PF12697"/>
    </source>
</evidence>
<name>A0A931AAA1_9ACTN</name>
<gene>
    <name evidence="2" type="ORF">ITP53_14445</name>
</gene>
<dbReference type="PANTHER" id="PTHR43689:SF8">
    <property type="entry name" value="ALPHA_BETA-HYDROLASES SUPERFAMILY PROTEIN"/>
    <property type="match status" value="1"/>
</dbReference>
<evidence type="ECO:0000313" key="3">
    <source>
        <dbReference type="Proteomes" id="UP000605361"/>
    </source>
</evidence>
<keyword evidence="3" id="KW-1185">Reference proteome</keyword>
<dbReference type="GO" id="GO:0016787">
    <property type="term" value="F:hydrolase activity"/>
    <property type="evidence" value="ECO:0007669"/>
    <property type="project" value="UniProtKB-KW"/>
</dbReference>
<sequence>MTTTFALEHRAGDSTRPTIVLMSGMFAGAWTWDLTFEALTEDGWPVARIIEPIAKLPDLAGSVPKVRKALMDTCDKAGISDVILVGVSMGAAVVLDAALAEPERVHALVLTGTPGLTPDPDLGIAPDWRGGSLIFSEDFIDRMAKALIHEGMDNEVATQEGLERIKAVFTDRDGMVGISRGIRAIRRYNIRAALKHTHCPVLNIWGDSDRTTPVEPWIAVAEMYDNHRLVLIEQCGHVPMAEKSAEYIAIMRDFMAELDLAHAALA</sequence>
<dbReference type="RefSeq" id="WP_195895888.1">
    <property type="nucleotide sequence ID" value="NZ_JADOGI010000035.1"/>
</dbReference>
<dbReference type="InterPro" id="IPR029058">
    <property type="entry name" value="AB_hydrolase_fold"/>
</dbReference>
<dbReference type="PANTHER" id="PTHR43689">
    <property type="entry name" value="HYDROLASE"/>
    <property type="match status" value="1"/>
</dbReference>